<reference evidence="4" key="1">
    <citation type="submission" date="2020-05" db="EMBL/GenBank/DDBJ databases">
        <title>Mycena genomes resolve the evolution of fungal bioluminescence.</title>
        <authorList>
            <person name="Tsai I.J."/>
        </authorList>
    </citation>
    <scope>NUCLEOTIDE SEQUENCE</scope>
    <source>
        <strain evidence="4">CCC161011</strain>
    </source>
</reference>
<dbReference type="PIRSF" id="PIRSF005539">
    <property type="entry name" value="Pept_S33_TRI_F1"/>
    <property type="match status" value="1"/>
</dbReference>
<feature type="domain" description="AB hydrolase-1" evidence="3">
    <location>
        <begin position="23"/>
        <end position="247"/>
    </location>
</feature>
<dbReference type="Pfam" id="PF00561">
    <property type="entry name" value="Abhydrolase_1"/>
    <property type="match status" value="1"/>
</dbReference>
<dbReference type="AlphaFoldDB" id="A0A8H6WTZ4"/>
<dbReference type="Proteomes" id="UP000620124">
    <property type="component" value="Unassembled WGS sequence"/>
</dbReference>
<dbReference type="InterPro" id="IPR000073">
    <property type="entry name" value="AB_hydrolase_1"/>
</dbReference>
<dbReference type="OrthoDB" id="190201at2759"/>
<comment type="similarity">
    <text evidence="1">Belongs to the peptidase S33 family.</text>
</comment>
<comment type="caution">
    <text evidence="4">The sequence shown here is derived from an EMBL/GenBank/DDBJ whole genome shotgun (WGS) entry which is preliminary data.</text>
</comment>
<dbReference type="EMBL" id="JACAZI010000034">
    <property type="protein sequence ID" value="KAF7328833.1"/>
    <property type="molecule type" value="Genomic_DNA"/>
</dbReference>
<evidence type="ECO:0000256" key="2">
    <source>
        <dbReference type="ARBA" id="ARBA00022801"/>
    </source>
</evidence>
<dbReference type="PRINTS" id="PR00793">
    <property type="entry name" value="PROAMNOPTASE"/>
</dbReference>
<dbReference type="GO" id="GO:0008233">
    <property type="term" value="F:peptidase activity"/>
    <property type="evidence" value="ECO:0007669"/>
    <property type="project" value="InterPro"/>
</dbReference>
<evidence type="ECO:0000259" key="3">
    <source>
        <dbReference type="Pfam" id="PF00561"/>
    </source>
</evidence>
<organism evidence="4 5">
    <name type="scientific">Mycena venus</name>
    <dbReference type="NCBI Taxonomy" id="2733690"/>
    <lineage>
        <taxon>Eukaryota</taxon>
        <taxon>Fungi</taxon>
        <taxon>Dikarya</taxon>
        <taxon>Basidiomycota</taxon>
        <taxon>Agaricomycotina</taxon>
        <taxon>Agaricomycetes</taxon>
        <taxon>Agaricomycetidae</taxon>
        <taxon>Agaricales</taxon>
        <taxon>Marasmiineae</taxon>
        <taxon>Mycenaceae</taxon>
        <taxon>Mycena</taxon>
    </lineage>
</organism>
<dbReference type="InterPro" id="IPR029058">
    <property type="entry name" value="AB_hydrolase_fold"/>
</dbReference>
<dbReference type="InterPro" id="IPR050266">
    <property type="entry name" value="AB_hydrolase_sf"/>
</dbReference>
<dbReference type="GO" id="GO:0006508">
    <property type="term" value="P:proteolysis"/>
    <property type="evidence" value="ECO:0007669"/>
    <property type="project" value="InterPro"/>
</dbReference>
<proteinExistence type="inferred from homology"/>
<dbReference type="InterPro" id="IPR005945">
    <property type="entry name" value="Pro_imino_pep"/>
</dbReference>
<evidence type="ECO:0000313" key="4">
    <source>
        <dbReference type="EMBL" id="KAF7328833.1"/>
    </source>
</evidence>
<dbReference type="Gene3D" id="3.40.50.1820">
    <property type="entry name" value="alpha/beta hydrolase"/>
    <property type="match status" value="1"/>
</dbReference>
<evidence type="ECO:0000256" key="1">
    <source>
        <dbReference type="ARBA" id="ARBA00010088"/>
    </source>
</evidence>
<dbReference type="PANTHER" id="PTHR43798">
    <property type="entry name" value="MONOACYLGLYCEROL LIPASE"/>
    <property type="match status" value="1"/>
</dbReference>
<gene>
    <name evidence="4" type="ORF">MVEN_02512600</name>
</gene>
<keyword evidence="5" id="KW-1185">Reference proteome</keyword>
<sequence length="262" mass="29487">MAVQAFRTTTFSPLADLASCTPSTTVIFYDQLGSGQSTRLPSKDTSFWTIDLFIAELENVLDYFGVDHCFNLLGHSWGGALASEFIVRRKPPGLRCLILSNALASSKLRNEALARIRPGLPQDVQAILKKHEAAGTTKSEQYKKAMMVFWAKHGCRVQPFPPEFLHSISLPDEDSTVIDAMRNGSAGLSTQWDITQRIHLMRHVPTLIINGEHDFMTDSVCAPFFRGIDRVKWVKFANSSHTPQWEERERYISVVAEFLDQV</sequence>
<dbReference type="InterPro" id="IPR002410">
    <property type="entry name" value="Peptidase_S33"/>
</dbReference>
<dbReference type="GO" id="GO:0016020">
    <property type="term" value="C:membrane"/>
    <property type="evidence" value="ECO:0007669"/>
    <property type="project" value="TreeGrafter"/>
</dbReference>
<accession>A0A8H6WTZ4</accession>
<evidence type="ECO:0000313" key="5">
    <source>
        <dbReference type="Proteomes" id="UP000620124"/>
    </source>
</evidence>
<dbReference type="PANTHER" id="PTHR43798:SF31">
    <property type="entry name" value="AB HYDROLASE SUPERFAMILY PROTEIN YCLE"/>
    <property type="match status" value="1"/>
</dbReference>
<name>A0A8H6WTZ4_9AGAR</name>
<keyword evidence="2" id="KW-0378">Hydrolase</keyword>
<dbReference type="SUPFAM" id="SSF53474">
    <property type="entry name" value="alpha/beta-Hydrolases"/>
    <property type="match status" value="1"/>
</dbReference>
<protein>
    <submittedName>
        <fullName evidence="4">Proline-specific peptidase</fullName>
    </submittedName>
</protein>